<dbReference type="SUPFAM" id="SSF53067">
    <property type="entry name" value="Actin-like ATPase domain"/>
    <property type="match status" value="2"/>
</dbReference>
<reference evidence="4 5" key="1">
    <citation type="submission" date="2019-07" db="EMBL/GenBank/DDBJ databases">
        <title>Analysis of the biochemical properties, biological activity and biotechnological potential of siderophores and biosurfactants produced by Antarctic psychrotolerant bacteria.</title>
        <authorList>
            <person name="Styczynski M."/>
            <person name="Krucon T."/>
            <person name="Decewicz P."/>
            <person name="Dziewit L."/>
        </authorList>
    </citation>
    <scope>NUCLEOTIDE SEQUENCE [LARGE SCALE GENOMIC DNA]</scope>
    <source>
        <strain evidence="4 5">ANT_H27</strain>
    </source>
</reference>
<dbReference type="RefSeq" id="WP_149620679.1">
    <property type="nucleotide sequence ID" value="NZ_VOBL01000023.1"/>
</dbReference>
<dbReference type="GO" id="GO:0016462">
    <property type="term" value="F:pyrophosphatase activity"/>
    <property type="evidence" value="ECO:0007669"/>
    <property type="project" value="TreeGrafter"/>
</dbReference>
<keyword evidence="2" id="KW-0378">Hydrolase</keyword>
<dbReference type="Gene3D" id="3.30.420.40">
    <property type="match status" value="1"/>
</dbReference>
<dbReference type="Pfam" id="PF02541">
    <property type="entry name" value="Ppx-GppA"/>
    <property type="match status" value="1"/>
</dbReference>
<sequence>MRLGVLDIGSNTVHLLLVDAYPGARPVPFASHKRPLSLVAYLDEHGAITPEGQDELLDFVHEAAQFAINHQSEDLLAFCTSAIRESANGEEVLARIMAETGVKLTELTGEQEAGMTYYAVRRWFGWSSDSLLNLDMGGGSFELALGRDEFPTVAHSVPLGAGRLTRRWLEADPPSIKDVKALRAHVREVLAEPVAEMRQFGKPTLVTGTSKTFRSLARITGAAPSAEGPYVKRVLRAESLKVWTNRLTAMNWAERAELPGVSAIRAPQLLAGAIVALEAMDALKVKSLRICPWALREGLMLRRFDHVLFDSTVPLSSSVGVGEVALGRSSVMSVAPGSNIL</sequence>
<proteinExistence type="inferred from homology"/>
<comment type="similarity">
    <text evidence="1">Belongs to the GppA/Ppx family.</text>
</comment>
<dbReference type="Gene3D" id="3.30.420.150">
    <property type="entry name" value="Exopolyphosphatase. Domain 2"/>
    <property type="match status" value="1"/>
</dbReference>
<dbReference type="PANTHER" id="PTHR30005">
    <property type="entry name" value="EXOPOLYPHOSPHATASE"/>
    <property type="match status" value="1"/>
</dbReference>
<dbReference type="InterPro" id="IPR050273">
    <property type="entry name" value="GppA/Ppx_hydrolase"/>
</dbReference>
<evidence type="ECO:0000313" key="4">
    <source>
        <dbReference type="EMBL" id="KAA0973601.1"/>
    </source>
</evidence>
<dbReference type="PANTHER" id="PTHR30005:SF0">
    <property type="entry name" value="RETROGRADE REGULATION PROTEIN 2"/>
    <property type="match status" value="1"/>
</dbReference>
<dbReference type="InterPro" id="IPR003695">
    <property type="entry name" value="Ppx_GppA_N"/>
</dbReference>
<dbReference type="OrthoDB" id="9793035at2"/>
<accession>A0A5B0E6P2</accession>
<organism evidence="4 5">
    <name type="scientific">Paeniglutamicibacter gangotriensis</name>
    <dbReference type="NCBI Taxonomy" id="254787"/>
    <lineage>
        <taxon>Bacteria</taxon>
        <taxon>Bacillati</taxon>
        <taxon>Actinomycetota</taxon>
        <taxon>Actinomycetes</taxon>
        <taxon>Micrococcales</taxon>
        <taxon>Micrococcaceae</taxon>
        <taxon>Paeniglutamicibacter</taxon>
    </lineage>
</organism>
<dbReference type="InterPro" id="IPR043129">
    <property type="entry name" value="ATPase_NBD"/>
</dbReference>
<dbReference type="CDD" id="cd24056">
    <property type="entry name" value="ASKHA_NBD_MtPPX1-like"/>
    <property type="match status" value="1"/>
</dbReference>
<gene>
    <name evidence="4" type="ORF">FQ154_17400</name>
</gene>
<dbReference type="AlphaFoldDB" id="A0A5B0E6P2"/>
<evidence type="ECO:0000313" key="5">
    <source>
        <dbReference type="Proteomes" id="UP000323856"/>
    </source>
</evidence>
<evidence type="ECO:0000256" key="2">
    <source>
        <dbReference type="ARBA" id="ARBA00022801"/>
    </source>
</evidence>
<protein>
    <submittedName>
        <fullName evidence="4">Ppx/GppA family phosphatase</fullName>
    </submittedName>
</protein>
<dbReference type="FunFam" id="3.30.420.150:FF:000006">
    <property type="entry name" value="Ppx/GppA family phosphatase"/>
    <property type="match status" value="1"/>
</dbReference>
<comment type="caution">
    <text evidence="4">The sequence shown here is derived from an EMBL/GenBank/DDBJ whole genome shotgun (WGS) entry which is preliminary data.</text>
</comment>
<feature type="domain" description="Ppx/GppA phosphatase N-terminal" evidence="3">
    <location>
        <begin position="29"/>
        <end position="303"/>
    </location>
</feature>
<evidence type="ECO:0000256" key="1">
    <source>
        <dbReference type="ARBA" id="ARBA00007125"/>
    </source>
</evidence>
<dbReference type="Proteomes" id="UP000323856">
    <property type="component" value="Unassembled WGS sequence"/>
</dbReference>
<name>A0A5B0E6P2_9MICC</name>
<evidence type="ECO:0000259" key="3">
    <source>
        <dbReference type="Pfam" id="PF02541"/>
    </source>
</evidence>
<dbReference type="EMBL" id="VOBL01000023">
    <property type="protein sequence ID" value="KAA0973601.1"/>
    <property type="molecule type" value="Genomic_DNA"/>
</dbReference>